<dbReference type="RefSeq" id="WP_139514837.1">
    <property type="nucleotide sequence ID" value="NZ_CP040896.1"/>
</dbReference>
<keyword evidence="1" id="KW-0732">Signal</keyword>
<keyword evidence="3" id="KW-1185">Reference proteome</keyword>
<dbReference type="EMBL" id="CP040896">
    <property type="protein sequence ID" value="QDA59657.1"/>
    <property type="molecule type" value="Genomic_DNA"/>
</dbReference>
<evidence type="ECO:0000313" key="3">
    <source>
        <dbReference type="Proteomes" id="UP000305398"/>
    </source>
</evidence>
<dbReference type="Pfam" id="PF09411">
    <property type="entry name" value="PagL"/>
    <property type="match status" value="1"/>
</dbReference>
<dbReference type="GO" id="GO:0016787">
    <property type="term" value="F:hydrolase activity"/>
    <property type="evidence" value="ECO:0007669"/>
    <property type="project" value="UniProtKB-KW"/>
</dbReference>
<protein>
    <submittedName>
        <fullName evidence="2">Acyloxyacyl hydrolase</fullName>
    </submittedName>
</protein>
<feature type="signal peptide" evidence="1">
    <location>
        <begin position="1"/>
        <end position="32"/>
    </location>
</feature>
<accession>A0A5B7ZXR6</accession>
<dbReference type="InterPro" id="IPR018550">
    <property type="entry name" value="Lipid-A_deacylase-rel"/>
</dbReference>
<sequence length="377" mass="42287">MLTNLLLCKSGFVRRIAGLVVPLAGTILSAHAQQNSESWPVVVGAYAQGSFIIAHTPAVKHLAVSHPTGFEVNMQRQTNGSAPWHAWYRYPKVGLALVYYDYHNPVLERSYAATIYLNKAIWRTARQEMNFRLGTGLAYFPMDFDQRTNHKNTIVGSHLNATLQMRAEYDVALSQHVGLLMGLGLNHYSNGATTKPNFGINLPTLLLGLNYHQQRPVQPLPTGPNTEPVDIGHNFLNLSTSAGYKQRSQSDGRKYLVQSVSVMAGRRLNRKSNLVLGAEGFYDRSLLAQLRDSARSGEKLPDVKKAGVFIGHELLFGRLAFVSHLGFYVYNPYKSNKFYYERLGLKYHFAKHLFTDVDLKVHRGSADVIEWRVGVKL</sequence>
<gene>
    <name evidence="2" type="ORF">FHG12_05845</name>
</gene>
<dbReference type="OrthoDB" id="627554at2"/>
<reference evidence="2 3" key="1">
    <citation type="submission" date="2019-06" db="EMBL/GenBank/DDBJ databases">
        <authorList>
            <person name="Srinivasan S."/>
        </authorList>
    </citation>
    <scope>NUCLEOTIDE SEQUENCE [LARGE SCALE GENOMIC DNA]</scope>
    <source>
        <strain evidence="2 3">17J68-5</strain>
    </source>
</reference>
<dbReference type="KEGG" id="hyj:FHG12_05845"/>
<dbReference type="AlphaFoldDB" id="A0A5B7ZXR6"/>
<evidence type="ECO:0000256" key="1">
    <source>
        <dbReference type="SAM" id="SignalP"/>
    </source>
</evidence>
<keyword evidence="2" id="KW-0378">Hydrolase</keyword>
<feature type="chain" id="PRO_5022879402" evidence="1">
    <location>
        <begin position="33"/>
        <end position="377"/>
    </location>
</feature>
<dbReference type="Gene3D" id="2.40.160.20">
    <property type="match status" value="1"/>
</dbReference>
<organism evidence="2 3">
    <name type="scientific">Hymenobacter jejuensis</name>
    <dbReference type="NCBI Taxonomy" id="2502781"/>
    <lineage>
        <taxon>Bacteria</taxon>
        <taxon>Pseudomonadati</taxon>
        <taxon>Bacteroidota</taxon>
        <taxon>Cytophagia</taxon>
        <taxon>Cytophagales</taxon>
        <taxon>Hymenobacteraceae</taxon>
        <taxon>Hymenobacter</taxon>
    </lineage>
</organism>
<proteinExistence type="predicted"/>
<name>A0A5B7ZXR6_9BACT</name>
<evidence type="ECO:0000313" key="2">
    <source>
        <dbReference type="EMBL" id="QDA59657.1"/>
    </source>
</evidence>
<dbReference type="Proteomes" id="UP000305398">
    <property type="component" value="Chromosome"/>
</dbReference>